<dbReference type="Proteomes" id="UP000070134">
    <property type="component" value="Chromosome"/>
</dbReference>
<dbReference type="SUPFAM" id="SSF109854">
    <property type="entry name" value="DinB/YfiT-like putative metalloenzymes"/>
    <property type="match status" value="1"/>
</dbReference>
<organism evidence="1 2">
    <name type="scientific">Sinomonas atrocyanea</name>
    <dbReference type="NCBI Taxonomy" id="37927"/>
    <lineage>
        <taxon>Bacteria</taxon>
        <taxon>Bacillati</taxon>
        <taxon>Actinomycetota</taxon>
        <taxon>Actinomycetes</taxon>
        <taxon>Micrococcales</taxon>
        <taxon>Micrococcaceae</taxon>
        <taxon>Sinomonas</taxon>
    </lineage>
</organism>
<keyword evidence="2" id="KW-1185">Reference proteome</keyword>
<dbReference type="RefSeq" id="WP_066497316.1">
    <property type="nucleotide sequence ID" value="NZ_BJMO01000014.1"/>
</dbReference>
<dbReference type="InterPro" id="IPR007061">
    <property type="entry name" value="MST-like"/>
</dbReference>
<dbReference type="OrthoDB" id="4548523at2"/>
<dbReference type="KEGG" id="satk:SA2016_1730"/>
<dbReference type="AlphaFoldDB" id="A0A127A1A2"/>
<dbReference type="EMBL" id="CP014518">
    <property type="protein sequence ID" value="AMM32405.1"/>
    <property type="molecule type" value="Genomic_DNA"/>
</dbReference>
<dbReference type="STRING" id="37927.SA2016_1730"/>
<evidence type="ECO:0008006" key="3">
    <source>
        <dbReference type="Google" id="ProtNLM"/>
    </source>
</evidence>
<gene>
    <name evidence="1" type="ORF">SA2016_1730</name>
</gene>
<name>A0A127A1A2_9MICC</name>
<evidence type="ECO:0000313" key="1">
    <source>
        <dbReference type="EMBL" id="AMM32405.1"/>
    </source>
</evidence>
<dbReference type="PATRIC" id="fig|37927.3.peg.1780"/>
<proteinExistence type="predicted"/>
<reference evidence="1 2" key="1">
    <citation type="submission" date="2016-02" db="EMBL/GenBank/DDBJ databases">
        <title>Complete genome of Sinomonas atrocyanea KCTC 3377.</title>
        <authorList>
            <person name="Kim K.M."/>
        </authorList>
    </citation>
    <scope>NUCLEOTIDE SEQUENCE [LARGE SCALE GENOMIC DNA]</scope>
    <source>
        <strain evidence="1 2">KCTC 3377</strain>
    </source>
</reference>
<accession>A0A127A1A2</accession>
<dbReference type="Gene3D" id="1.20.120.450">
    <property type="entry name" value="dinb family like domain"/>
    <property type="match status" value="1"/>
</dbReference>
<protein>
    <recommendedName>
        <fullName evidence="3">DinB family protein</fullName>
    </recommendedName>
</protein>
<evidence type="ECO:0000313" key="2">
    <source>
        <dbReference type="Proteomes" id="UP000070134"/>
    </source>
</evidence>
<dbReference type="Pfam" id="PF04978">
    <property type="entry name" value="MST"/>
    <property type="match status" value="1"/>
</dbReference>
<sequence>MTDLTDAKDALRYYLQEARESLLWKLDGLSERELRMPRTPTGTNLLGIVKHAANVEIGYFGDTFGRPWPTPQERVSDAEVDADPQADWYATERESAAGIVDLYRRVWAFADATIEALPLDAPGRVPWWRNGEVTLGRVLVHVLTDLARHAGHADILRESIDGAAGLVADSSNLPEQDWPLYVQKLTALADRF</sequence>
<dbReference type="InterPro" id="IPR034660">
    <property type="entry name" value="DinB/YfiT-like"/>
</dbReference>